<feature type="domain" description="TF-B3" evidence="7">
    <location>
        <begin position="207"/>
        <end position="323"/>
    </location>
</feature>
<evidence type="ECO:0000256" key="2">
    <source>
        <dbReference type="ARBA" id="ARBA00023015"/>
    </source>
</evidence>
<dbReference type="AlphaFoldDB" id="A0A251QML5"/>
<evidence type="ECO:0000256" key="1">
    <source>
        <dbReference type="ARBA" id="ARBA00004123"/>
    </source>
</evidence>
<dbReference type="PANTHER" id="PTHR31541:SF25">
    <property type="entry name" value="GAMMA-GLIADIN B"/>
    <property type="match status" value="1"/>
</dbReference>
<dbReference type="CDD" id="cd10017">
    <property type="entry name" value="B3_DNA"/>
    <property type="match status" value="1"/>
</dbReference>
<dbReference type="Pfam" id="PF03754">
    <property type="entry name" value="At2g31720-like"/>
    <property type="match status" value="1"/>
</dbReference>
<keyword evidence="2" id="KW-0805">Transcription regulation</keyword>
<evidence type="ECO:0000313" key="8">
    <source>
        <dbReference type="EMBL" id="ONI25069.1"/>
    </source>
</evidence>
<dbReference type="EMBL" id="CM007652">
    <property type="protein sequence ID" value="ONI25069.1"/>
    <property type="molecule type" value="Genomic_DNA"/>
</dbReference>
<dbReference type="InterPro" id="IPR015300">
    <property type="entry name" value="DNA-bd_pseudobarrel_sf"/>
</dbReference>
<gene>
    <name evidence="8" type="ORF">PRUPE_2G278500</name>
</gene>
<evidence type="ECO:0000259" key="7">
    <source>
        <dbReference type="PROSITE" id="PS50863"/>
    </source>
</evidence>
<evidence type="ECO:0000256" key="3">
    <source>
        <dbReference type="ARBA" id="ARBA00023125"/>
    </source>
</evidence>
<comment type="subcellular location">
    <subcellularLocation>
        <location evidence="1">Nucleus</location>
    </subcellularLocation>
</comment>
<dbReference type="InterPro" id="IPR005508">
    <property type="entry name" value="At2g31720-like"/>
</dbReference>
<organism evidence="8 9">
    <name type="scientific">Prunus persica</name>
    <name type="common">Peach</name>
    <name type="synonym">Amygdalus persica</name>
    <dbReference type="NCBI Taxonomy" id="3760"/>
    <lineage>
        <taxon>Eukaryota</taxon>
        <taxon>Viridiplantae</taxon>
        <taxon>Streptophyta</taxon>
        <taxon>Embryophyta</taxon>
        <taxon>Tracheophyta</taxon>
        <taxon>Spermatophyta</taxon>
        <taxon>Magnoliopsida</taxon>
        <taxon>eudicotyledons</taxon>
        <taxon>Gunneridae</taxon>
        <taxon>Pentapetalae</taxon>
        <taxon>rosids</taxon>
        <taxon>fabids</taxon>
        <taxon>Rosales</taxon>
        <taxon>Rosaceae</taxon>
        <taxon>Amygdaloideae</taxon>
        <taxon>Amygdaleae</taxon>
        <taxon>Prunus</taxon>
    </lineage>
</organism>
<dbReference type="GO" id="GO:0003677">
    <property type="term" value="F:DNA binding"/>
    <property type="evidence" value="ECO:0007669"/>
    <property type="project" value="UniProtKB-KW"/>
</dbReference>
<sequence>MGWHSSTDSDFDGIFNRKLTNMGWLLEIVRFDTEKYMQEDLLKQTSNINKEPNCPAAERESEIAEAAHPVAPSMVSSESKGEGLMKEKAFKNPALIEPKKQRSSDGPKLMHTAIASARKTNSLKRKFQSRDDDDSTNWAPVECKKQRMMMMLKKKNANKGTSSINKITPKKKEELSSLSSSAHHDLPEAFKRKIASLGGTKVALVIQKKLRKTDLSKSGNRMSMPLNQISSTDFLEDDERGRLEKEETMKVQLIDPGLVQGDINLRRWNMKKMNGKNSKIYVLRTQWSDFAKRNHLKEKDLVQVWSFRVNGALYLALALVNESCGGDQKESDDGAYKSSVVDGEISSGGSHGGAEVIEERRDGNNIGESSVTNGSNHTISPSHSESGSKHEQAARMEDRRRKVF</sequence>
<dbReference type="GO" id="GO:0005634">
    <property type="term" value="C:nucleus"/>
    <property type="evidence" value="ECO:0007669"/>
    <property type="project" value="UniProtKB-SubCell"/>
</dbReference>
<protein>
    <recommendedName>
        <fullName evidence="7">TF-B3 domain-containing protein</fullName>
    </recommendedName>
</protein>
<dbReference type="PANTHER" id="PTHR31541">
    <property type="entry name" value="B3 DOMAIN PLANT PROTEIN-RELATED"/>
    <property type="match status" value="1"/>
</dbReference>
<evidence type="ECO:0000256" key="6">
    <source>
        <dbReference type="SAM" id="MobiDB-lite"/>
    </source>
</evidence>
<reference evidence="8 9" key="1">
    <citation type="journal article" date="2013" name="Nat. Genet.">
        <title>The high-quality draft genome of peach (Prunus persica) identifies unique patterns of genetic diversity, domestication and genome evolution.</title>
        <authorList>
            <consortium name="International Peach Genome Initiative"/>
            <person name="Verde I."/>
            <person name="Abbott A.G."/>
            <person name="Scalabrin S."/>
            <person name="Jung S."/>
            <person name="Shu S."/>
            <person name="Marroni F."/>
            <person name="Zhebentyayeva T."/>
            <person name="Dettori M.T."/>
            <person name="Grimwood J."/>
            <person name="Cattonaro F."/>
            <person name="Zuccolo A."/>
            <person name="Rossini L."/>
            <person name="Jenkins J."/>
            <person name="Vendramin E."/>
            <person name="Meisel L.A."/>
            <person name="Decroocq V."/>
            <person name="Sosinski B."/>
            <person name="Prochnik S."/>
            <person name="Mitros T."/>
            <person name="Policriti A."/>
            <person name="Cipriani G."/>
            <person name="Dondini L."/>
            <person name="Ficklin S."/>
            <person name="Goodstein D.M."/>
            <person name="Xuan P."/>
            <person name="Del Fabbro C."/>
            <person name="Aramini V."/>
            <person name="Copetti D."/>
            <person name="Gonzalez S."/>
            <person name="Horner D.S."/>
            <person name="Falchi R."/>
            <person name="Lucas S."/>
            <person name="Mica E."/>
            <person name="Maldonado J."/>
            <person name="Lazzari B."/>
            <person name="Bielenberg D."/>
            <person name="Pirona R."/>
            <person name="Miculan M."/>
            <person name="Barakat A."/>
            <person name="Testolin R."/>
            <person name="Stella A."/>
            <person name="Tartarini S."/>
            <person name="Tonutti P."/>
            <person name="Arus P."/>
            <person name="Orellana A."/>
            <person name="Wells C."/>
            <person name="Main D."/>
            <person name="Vizzotto G."/>
            <person name="Silva H."/>
            <person name="Salamini F."/>
            <person name="Schmutz J."/>
            <person name="Morgante M."/>
            <person name="Rokhsar D.S."/>
        </authorList>
    </citation>
    <scope>NUCLEOTIDE SEQUENCE [LARGE SCALE GENOMIC DNA]</scope>
    <source>
        <strain evidence="9">cv. Nemared</strain>
    </source>
</reference>
<keyword evidence="5" id="KW-0539">Nucleus</keyword>
<evidence type="ECO:0000256" key="4">
    <source>
        <dbReference type="ARBA" id="ARBA00023163"/>
    </source>
</evidence>
<dbReference type="InterPro" id="IPR003340">
    <property type="entry name" value="B3_DNA-bd"/>
</dbReference>
<dbReference type="SUPFAM" id="SSF101936">
    <property type="entry name" value="DNA-binding pseudobarrel domain"/>
    <property type="match status" value="1"/>
</dbReference>
<accession>A0A251QML5</accession>
<keyword evidence="4" id="KW-0804">Transcription</keyword>
<dbReference type="Proteomes" id="UP000006882">
    <property type="component" value="Chromosome G2"/>
</dbReference>
<evidence type="ECO:0000313" key="9">
    <source>
        <dbReference type="Proteomes" id="UP000006882"/>
    </source>
</evidence>
<dbReference type="Gene3D" id="2.40.330.10">
    <property type="entry name" value="DNA-binding pseudobarrel domain"/>
    <property type="match status" value="1"/>
</dbReference>
<dbReference type="Gramene" id="ONI25069">
    <property type="protein sequence ID" value="ONI25069"/>
    <property type="gene ID" value="PRUPE_2G278500"/>
</dbReference>
<feature type="region of interest" description="Disordered" evidence="6">
    <location>
        <begin position="327"/>
        <end position="404"/>
    </location>
</feature>
<proteinExistence type="predicted"/>
<dbReference type="eggNOG" id="ENOG502S4WY">
    <property type="taxonomic scope" value="Eukaryota"/>
</dbReference>
<feature type="compositionally biased region" description="Polar residues" evidence="6">
    <location>
        <begin position="366"/>
        <end position="385"/>
    </location>
</feature>
<keyword evidence="9" id="KW-1185">Reference proteome</keyword>
<feature type="compositionally biased region" description="Basic and acidic residues" evidence="6">
    <location>
        <begin position="386"/>
        <end position="404"/>
    </location>
</feature>
<dbReference type="PROSITE" id="PS50863">
    <property type="entry name" value="B3"/>
    <property type="match status" value="1"/>
</dbReference>
<name>A0A251QML5_PRUPE</name>
<evidence type="ECO:0000256" key="5">
    <source>
        <dbReference type="ARBA" id="ARBA00023242"/>
    </source>
</evidence>
<keyword evidence="3" id="KW-0238">DNA-binding</keyword>